<dbReference type="AlphaFoldDB" id="A0AAD9IZX3"/>
<dbReference type="InterPro" id="IPR051223">
    <property type="entry name" value="Polycystin"/>
</dbReference>
<keyword evidence="1" id="KW-0472">Membrane</keyword>
<feature type="transmembrane region" description="Helical" evidence="1">
    <location>
        <begin position="102"/>
        <end position="124"/>
    </location>
</feature>
<keyword evidence="3" id="KW-1185">Reference proteome</keyword>
<evidence type="ECO:0000256" key="1">
    <source>
        <dbReference type="SAM" id="Phobius"/>
    </source>
</evidence>
<evidence type="ECO:0000313" key="2">
    <source>
        <dbReference type="EMBL" id="KAK2143492.1"/>
    </source>
</evidence>
<feature type="transmembrane region" description="Helical" evidence="1">
    <location>
        <begin position="63"/>
        <end position="82"/>
    </location>
</feature>
<dbReference type="PANTHER" id="PTHR10877:SF183">
    <property type="entry name" value="AT14535P-RELATED"/>
    <property type="match status" value="1"/>
</dbReference>
<protein>
    <submittedName>
        <fullName evidence="2">Uncharacterized protein</fullName>
    </submittedName>
</protein>
<dbReference type="Proteomes" id="UP001209878">
    <property type="component" value="Unassembled WGS sequence"/>
</dbReference>
<name>A0AAD9IZX3_RIDPI</name>
<evidence type="ECO:0000313" key="3">
    <source>
        <dbReference type="Proteomes" id="UP001209878"/>
    </source>
</evidence>
<keyword evidence="1" id="KW-1133">Transmembrane helix</keyword>
<dbReference type="PANTHER" id="PTHR10877">
    <property type="entry name" value="POLYCYSTIN FAMILY MEMBER"/>
    <property type="match status" value="1"/>
</dbReference>
<sequence>MDERWVYEFGVDGIKKSLFAHDDKRSRLYDFRLTSLQIMRSDHPWLSIFNRPVYKTFNRSQRVSCFMSFAMIAMLSNIMFYGEAPAQIEQGALGNIAVTMDQLIISIECFLICLPTSFIIVAIFTNTRPRETDNLCIEFDVLKTR</sequence>
<comment type="caution">
    <text evidence="2">The sequence shown here is derived from an EMBL/GenBank/DDBJ whole genome shotgun (WGS) entry which is preliminary data.</text>
</comment>
<gene>
    <name evidence="2" type="ORF">NP493_4522g00000</name>
</gene>
<organism evidence="2 3">
    <name type="scientific">Ridgeia piscesae</name>
    <name type="common">Tubeworm</name>
    <dbReference type="NCBI Taxonomy" id="27915"/>
    <lineage>
        <taxon>Eukaryota</taxon>
        <taxon>Metazoa</taxon>
        <taxon>Spiralia</taxon>
        <taxon>Lophotrochozoa</taxon>
        <taxon>Annelida</taxon>
        <taxon>Polychaeta</taxon>
        <taxon>Sedentaria</taxon>
        <taxon>Canalipalpata</taxon>
        <taxon>Sabellida</taxon>
        <taxon>Siboglinidae</taxon>
        <taxon>Ridgeia</taxon>
    </lineage>
</organism>
<keyword evidence="1" id="KW-0812">Transmembrane</keyword>
<accession>A0AAD9IZX3</accession>
<dbReference type="EMBL" id="JAODUO010004503">
    <property type="protein sequence ID" value="KAK2143492.1"/>
    <property type="molecule type" value="Genomic_DNA"/>
</dbReference>
<proteinExistence type="predicted"/>
<reference evidence="2" key="1">
    <citation type="journal article" date="2023" name="Mol. Biol. Evol.">
        <title>Third-Generation Sequencing Reveals the Adaptive Role of the Epigenome in Three Deep-Sea Polychaetes.</title>
        <authorList>
            <person name="Perez M."/>
            <person name="Aroh O."/>
            <person name="Sun Y."/>
            <person name="Lan Y."/>
            <person name="Juniper S.K."/>
            <person name="Young C.R."/>
            <person name="Angers B."/>
            <person name="Qian P.Y."/>
        </authorList>
    </citation>
    <scope>NUCLEOTIDE SEQUENCE</scope>
    <source>
        <strain evidence="2">R07B-5</strain>
    </source>
</reference>